<dbReference type="InParanoid" id="C0NU70"/>
<dbReference type="Proteomes" id="UP000001631">
    <property type="component" value="Unassembled WGS sequence"/>
</dbReference>
<keyword evidence="2 6" id="KW-0812">Transmembrane</keyword>
<dbReference type="PANTHER" id="PTHR15549">
    <property type="entry name" value="PAIRED IMMUNOGLOBULIN-LIKE TYPE 2 RECEPTOR"/>
    <property type="match status" value="1"/>
</dbReference>
<feature type="compositionally biased region" description="Polar residues" evidence="5">
    <location>
        <begin position="132"/>
        <end position="164"/>
    </location>
</feature>
<comment type="subcellular location">
    <subcellularLocation>
        <location evidence="1">Membrane</location>
        <topology evidence="1">Single-pass membrane protein</topology>
    </subcellularLocation>
</comment>
<evidence type="ECO:0000313" key="8">
    <source>
        <dbReference type="Proteomes" id="UP000001631"/>
    </source>
</evidence>
<evidence type="ECO:0000256" key="4">
    <source>
        <dbReference type="ARBA" id="ARBA00023136"/>
    </source>
</evidence>
<name>C0NU70_AJECG</name>
<protein>
    <submittedName>
        <fullName evidence="7">Uncharacterized protein</fullName>
    </submittedName>
</protein>
<feature type="compositionally biased region" description="Low complexity" evidence="5">
    <location>
        <begin position="111"/>
        <end position="128"/>
    </location>
</feature>
<gene>
    <name evidence="7" type="ORF">HCBG_06901</name>
</gene>
<dbReference type="GO" id="GO:0016020">
    <property type="term" value="C:membrane"/>
    <property type="evidence" value="ECO:0007669"/>
    <property type="project" value="UniProtKB-SubCell"/>
</dbReference>
<dbReference type="GO" id="GO:0071944">
    <property type="term" value="C:cell periphery"/>
    <property type="evidence" value="ECO:0007669"/>
    <property type="project" value="UniProtKB-ARBA"/>
</dbReference>
<dbReference type="InterPro" id="IPR051694">
    <property type="entry name" value="Immunoregulatory_rcpt-like"/>
</dbReference>
<dbReference type="AlphaFoldDB" id="C0NU70"/>
<accession>C0NU70</accession>
<feature type="transmembrane region" description="Helical" evidence="6">
    <location>
        <begin position="170"/>
        <end position="190"/>
    </location>
</feature>
<keyword evidence="4 6" id="KW-0472">Membrane</keyword>
<proteinExistence type="predicted"/>
<sequence length="236" mass="24945">MSSPPMISIVSPLLSKDQDVGRINKCIAQDSVPDYTYYTTLTTINFYSSTTIFAGCISEFPEGGTTTVLARTGQESLVNSVVTGPVSMWGQPLVVQFKSADLSLFKDALTTSSPSTTGTTGQTSSPTDTRSRSATPSQAANNNQPSSTSSLDSFRPSSDNSTGLSAGAKAGIGVGVAGLALLLAALVFFIRRSRRRRNAHMPPLNAVQELDAGTSHAGFWAPKLYRRSSVHEMPTS</sequence>
<dbReference type="RefSeq" id="XP_045285431.1">
    <property type="nucleotide sequence ID" value="XM_045433950.1"/>
</dbReference>
<dbReference type="VEuPathDB" id="FungiDB:I7I50_12263"/>
<dbReference type="STRING" id="447093.C0NU70"/>
<evidence type="ECO:0000256" key="5">
    <source>
        <dbReference type="SAM" id="MobiDB-lite"/>
    </source>
</evidence>
<evidence type="ECO:0000256" key="2">
    <source>
        <dbReference type="ARBA" id="ARBA00022692"/>
    </source>
</evidence>
<dbReference type="HOGENOM" id="CLU_1146913_0_0_1"/>
<reference evidence="7" key="1">
    <citation type="submission" date="2009-02" db="EMBL/GenBank/DDBJ databases">
        <title>The Genome Sequence of Ajellomyces capsulatus strain G186AR.</title>
        <authorList>
            <consortium name="The Broad Institute Genome Sequencing Platform"/>
            <person name="Champion M."/>
            <person name="Cuomo C."/>
            <person name="Ma L.-J."/>
            <person name="Henn M.R."/>
            <person name="Sil A."/>
            <person name="Goldman B."/>
            <person name="Young S.K."/>
            <person name="Kodira C.D."/>
            <person name="Zeng Q."/>
            <person name="Koehrsen M."/>
            <person name="Alvarado L."/>
            <person name="Berlin A."/>
            <person name="Borenstein D."/>
            <person name="Chen Z."/>
            <person name="Engels R."/>
            <person name="Freedman E."/>
            <person name="Gellesch M."/>
            <person name="Goldberg J."/>
            <person name="Griggs A."/>
            <person name="Gujja S."/>
            <person name="Heiman D."/>
            <person name="Hepburn T."/>
            <person name="Howarth C."/>
            <person name="Jen D."/>
            <person name="Larson L."/>
            <person name="Lewis B."/>
            <person name="Mehta T."/>
            <person name="Park D."/>
            <person name="Pearson M."/>
            <person name="Roberts A."/>
            <person name="Saif S."/>
            <person name="Shea T."/>
            <person name="Shenoy N."/>
            <person name="Sisk P."/>
            <person name="Stolte C."/>
            <person name="Sykes S."/>
            <person name="Walk T."/>
            <person name="White J."/>
            <person name="Yandava C."/>
            <person name="Klein B."/>
            <person name="McEwen J.G."/>
            <person name="Puccia R."/>
            <person name="Goldman G.H."/>
            <person name="Felipe M.S."/>
            <person name="Nino-Vega G."/>
            <person name="San-Blas G."/>
            <person name="Taylor J."/>
            <person name="Mendoza L."/>
            <person name="Galagan J."/>
            <person name="Nusbaum C."/>
            <person name="Birren B."/>
        </authorList>
    </citation>
    <scope>NUCLEOTIDE SEQUENCE</scope>
    <source>
        <strain evidence="7">G186AR</strain>
    </source>
</reference>
<organism evidence="7 8">
    <name type="scientific">Ajellomyces capsulatus (strain G186AR / H82 / ATCC MYA-2454 / RMSCC 2432)</name>
    <name type="common">Darling's disease fungus</name>
    <name type="synonym">Histoplasma capsulatum</name>
    <dbReference type="NCBI Taxonomy" id="447093"/>
    <lineage>
        <taxon>Eukaryota</taxon>
        <taxon>Fungi</taxon>
        <taxon>Dikarya</taxon>
        <taxon>Ascomycota</taxon>
        <taxon>Pezizomycotina</taxon>
        <taxon>Eurotiomycetes</taxon>
        <taxon>Eurotiomycetidae</taxon>
        <taxon>Onygenales</taxon>
        <taxon>Ajellomycetaceae</taxon>
        <taxon>Histoplasma</taxon>
    </lineage>
</organism>
<evidence type="ECO:0000256" key="1">
    <source>
        <dbReference type="ARBA" id="ARBA00004167"/>
    </source>
</evidence>
<evidence type="ECO:0000256" key="3">
    <source>
        <dbReference type="ARBA" id="ARBA00022989"/>
    </source>
</evidence>
<evidence type="ECO:0000313" key="7">
    <source>
        <dbReference type="EMBL" id="EEH04950.1"/>
    </source>
</evidence>
<evidence type="ECO:0000256" key="6">
    <source>
        <dbReference type="SAM" id="Phobius"/>
    </source>
</evidence>
<keyword evidence="8" id="KW-1185">Reference proteome</keyword>
<feature type="region of interest" description="Disordered" evidence="5">
    <location>
        <begin position="111"/>
        <end position="164"/>
    </location>
</feature>
<keyword evidence="3 6" id="KW-1133">Transmembrane helix</keyword>
<dbReference type="GeneID" id="69039917"/>
<dbReference type="EMBL" id="GG663372">
    <property type="protein sequence ID" value="EEH04950.1"/>
    <property type="molecule type" value="Genomic_DNA"/>
</dbReference>